<protein>
    <submittedName>
        <fullName evidence="2">Uncharacterized protein</fullName>
    </submittedName>
</protein>
<name>A0ABD3WX18_SINWO</name>
<keyword evidence="1" id="KW-1133">Transmembrane helix</keyword>
<reference evidence="2 3" key="1">
    <citation type="submission" date="2024-11" db="EMBL/GenBank/DDBJ databases">
        <title>Chromosome-level genome assembly of the freshwater bivalve Anodonta woodiana.</title>
        <authorList>
            <person name="Chen X."/>
        </authorList>
    </citation>
    <scope>NUCLEOTIDE SEQUENCE [LARGE SCALE GENOMIC DNA]</scope>
    <source>
        <strain evidence="2">MN2024</strain>
        <tissue evidence="2">Gills</tissue>
    </source>
</reference>
<keyword evidence="1" id="KW-0812">Transmembrane</keyword>
<keyword evidence="3" id="KW-1185">Reference proteome</keyword>
<dbReference type="EMBL" id="JBJQND010000004">
    <property type="protein sequence ID" value="KAL3878524.1"/>
    <property type="molecule type" value="Genomic_DNA"/>
</dbReference>
<evidence type="ECO:0000313" key="2">
    <source>
        <dbReference type="EMBL" id="KAL3878524.1"/>
    </source>
</evidence>
<comment type="caution">
    <text evidence="2">The sequence shown here is derived from an EMBL/GenBank/DDBJ whole genome shotgun (WGS) entry which is preliminary data.</text>
</comment>
<accession>A0ABD3WX18</accession>
<evidence type="ECO:0000313" key="3">
    <source>
        <dbReference type="Proteomes" id="UP001634394"/>
    </source>
</evidence>
<dbReference type="Proteomes" id="UP001634394">
    <property type="component" value="Unassembled WGS sequence"/>
</dbReference>
<proteinExistence type="predicted"/>
<evidence type="ECO:0000256" key="1">
    <source>
        <dbReference type="SAM" id="Phobius"/>
    </source>
</evidence>
<organism evidence="2 3">
    <name type="scientific">Sinanodonta woodiana</name>
    <name type="common">Chinese pond mussel</name>
    <name type="synonym">Anodonta woodiana</name>
    <dbReference type="NCBI Taxonomy" id="1069815"/>
    <lineage>
        <taxon>Eukaryota</taxon>
        <taxon>Metazoa</taxon>
        <taxon>Spiralia</taxon>
        <taxon>Lophotrochozoa</taxon>
        <taxon>Mollusca</taxon>
        <taxon>Bivalvia</taxon>
        <taxon>Autobranchia</taxon>
        <taxon>Heteroconchia</taxon>
        <taxon>Palaeoheterodonta</taxon>
        <taxon>Unionida</taxon>
        <taxon>Unionoidea</taxon>
        <taxon>Unionidae</taxon>
        <taxon>Unioninae</taxon>
        <taxon>Sinanodonta</taxon>
    </lineage>
</organism>
<gene>
    <name evidence="2" type="ORF">ACJMK2_030864</name>
</gene>
<keyword evidence="1" id="KW-0472">Membrane</keyword>
<feature type="transmembrane region" description="Helical" evidence="1">
    <location>
        <begin position="254"/>
        <end position="276"/>
    </location>
</feature>
<dbReference type="AlphaFoldDB" id="A0ABD3WX18"/>
<sequence length="479" mass="53627">MELSYSSDHSCNIGNIHMRKGTTFFELFSNNYYPYLCVSFTQISTTKYVYSIECAIENGLLVPARVFVRSSTTNVTAATACNRESPTDKSDFSVLVKEGAVSSLQAIATCPKDFLATFSNFTVKSYAGASQCTGNSLDVCTDRTAMNYTYNSCSSSVKFSSGGYFHCLYYQTNSSTGVTYLHVYNNDSTLVSGSTYRIICYALKKSGDTIYTTEYPGSCHVNQNDTYVKSPGLITEYFNITIIVAGSSIQDWKYIVAIGCGFVGLIILIIVIVVLIKKRLLCRCCAYMCKKCQRGVKVTQSQGDMEYGVKVTQSQGDKEHGVKVTKSQDVEYGVKVTQSVGKMEGQELPVVQSDIFTAKQKTGFVKPNLKRRKSFVKEDEKMTVGSDVALHMKDEEIVVVKIMKPSKFVPKKPRKIKSVTFFIKSNRHVDNLLHLPFMPELLYEVVPRPTSSRRMFYRTPTFTSERSLDKIDFASQNQQ</sequence>